<evidence type="ECO:0000256" key="2">
    <source>
        <dbReference type="SAM" id="MobiDB-lite"/>
    </source>
</evidence>
<comment type="similarity">
    <text evidence="1">Belongs to the UPF0065 (bug) family.</text>
</comment>
<organism evidence="3">
    <name type="scientific">Roseomonas mucosa</name>
    <dbReference type="NCBI Taxonomy" id="207340"/>
    <lineage>
        <taxon>Bacteria</taxon>
        <taxon>Pseudomonadati</taxon>
        <taxon>Pseudomonadota</taxon>
        <taxon>Alphaproteobacteria</taxon>
        <taxon>Acetobacterales</taxon>
        <taxon>Roseomonadaceae</taxon>
        <taxon>Roseomonas</taxon>
    </lineage>
</organism>
<dbReference type="Gene3D" id="3.40.190.150">
    <property type="entry name" value="Bordetella uptake gene, domain 1"/>
    <property type="match status" value="1"/>
</dbReference>
<dbReference type="RefSeq" id="WP_168550353.1">
    <property type="nucleotide sequence ID" value="NZ_CP025188.1"/>
</dbReference>
<dbReference type="PANTHER" id="PTHR42928">
    <property type="entry name" value="TRICARBOXYLATE-BINDING PROTEIN"/>
    <property type="match status" value="1"/>
</dbReference>
<dbReference type="Pfam" id="PF03401">
    <property type="entry name" value="TctC"/>
    <property type="match status" value="1"/>
</dbReference>
<dbReference type="PANTHER" id="PTHR42928:SF5">
    <property type="entry name" value="BLR1237 PROTEIN"/>
    <property type="match status" value="1"/>
</dbReference>
<dbReference type="CDD" id="cd07012">
    <property type="entry name" value="PBP2_Bug_TTT"/>
    <property type="match status" value="1"/>
</dbReference>
<evidence type="ECO:0000256" key="1">
    <source>
        <dbReference type="ARBA" id="ARBA00006987"/>
    </source>
</evidence>
<sequence>MSITRRAALPPMVGSLPPGQGTSAAQAPAGVLGRATQPVQSDLRLHVPEADRRIPVTKRGLLALGAASCLAGRRASAEAFRARSGGYPVRPIRLLVGFAPGGAADIVARLATPLMSGIMDCPVAVENRPGAGGNLATEMAARGPDDGHNLVMLTPGQVITNPLMMRVPYDPERDIVPIARMTLGQLVLVVRRESPARDVNDLLARARGSSDTAPLTYGSPGPGTSHHLAMEMLKRRGGFEAVHVPYRGSGQAIVDLLSGKIDMMIDSFSTSFPQIQAGALRPLAVTGPDPHPDLPGVPTLNSVVPGVVMTTWTGIGGPGTLPRDLVTYLAEVMRQVVGHRTFIDRLRELGSEASWLKSDSFVTAISKERREFADLIRAANIRAD</sequence>
<dbReference type="Gene3D" id="3.40.190.10">
    <property type="entry name" value="Periplasmic binding protein-like II"/>
    <property type="match status" value="1"/>
</dbReference>
<feature type="region of interest" description="Disordered" evidence="2">
    <location>
        <begin position="1"/>
        <end position="28"/>
    </location>
</feature>
<keyword evidence="3" id="KW-0675">Receptor</keyword>
<dbReference type="SUPFAM" id="SSF53850">
    <property type="entry name" value="Periplasmic binding protein-like II"/>
    <property type="match status" value="1"/>
</dbReference>
<gene>
    <name evidence="3" type="ORF">RADP37_00142a</name>
</gene>
<reference evidence="3" key="1">
    <citation type="submission" date="2017-12" db="EMBL/GenBank/DDBJ databases">
        <authorList>
            <person name="Martens C."/>
            <person name="Dahlstrom E."/>
            <person name="Barbian K."/>
            <person name="Sykora L."/>
            <person name="Ricklefs S."/>
            <person name="Bruno D."/>
            <person name="Anzick I."/>
            <person name="Myles I."/>
            <person name="Datta S.K."/>
        </authorList>
    </citation>
    <scope>NUCLEOTIDE SEQUENCE</scope>
    <source>
        <strain evidence="3">AD2</strain>
        <plasmid evidence="3">p1-AD2</plasmid>
    </source>
</reference>
<geneLocation type="plasmid" evidence="3">
    <name>p1-AD2</name>
</geneLocation>
<dbReference type="EMBL" id="CP025188">
    <property type="protein sequence ID" value="AWV20490.1"/>
    <property type="molecule type" value="Genomic_DNA"/>
</dbReference>
<keyword evidence="3" id="KW-0614">Plasmid</keyword>
<protein>
    <submittedName>
        <fullName evidence="3">Extra-cytoplasmic solute receptor</fullName>
    </submittedName>
</protein>
<dbReference type="AlphaFoldDB" id="A0A4Y1MS03"/>
<dbReference type="InterPro" id="IPR042100">
    <property type="entry name" value="Bug_dom1"/>
</dbReference>
<proteinExistence type="inferred from homology"/>
<dbReference type="InterPro" id="IPR005064">
    <property type="entry name" value="BUG"/>
</dbReference>
<accession>A0A4Y1MS03</accession>
<name>A0A4Y1MS03_9PROT</name>
<evidence type="ECO:0000313" key="3">
    <source>
        <dbReference type="EMBL" id="AWV20490.1"/>
    </source>
</evidence>